<feature type="compositionally biased region" description="Basic and acidic residues" evidence="1">
    <location>
        <begin position="59"/>
        <end position="69"/>
    </location>
</feature>
<feature type="compositionally biased region" description="Basic and acidic residues" evidence="1">
    <location>
        <begin position="150"/>
        <end position="164"/>
    </location>
</feature>
<evidence type="ECO:0000256" key="1">
    <source>
        <dbReference type="SAM" id="MobiDB-lite"/>
    </source>
</evidence>
<dbReference type="AlphaFoldDB" id="Q6ZFS3"/>
<protein>
    <submittedName>
        <fullName evidence="2">Uncharacterized protein</fullName>
    </submittedName>
</protein>
<gene>
    <name evidence="2" type="primary">OJ1499_A07.17</name>
</gene>
<reference evidence="3" key="1">
    <citation type="journal article" date="2005" name="Nature">
        <title>The map-based sequence of the rice genome.</title>
        <authorList>
            <consortium name="International rice genome sequencing project (IRGSP)"/>
            <person name="Matsumoto T."/>
            <person name="Wu J."/>
            <person name="Kanamori H."/>
            <person name="Katayose Y."/>
            <person name="Fujisawa M."/>
            <person name="Namiki N."/>
            <person name="Mizuno H."/>
            <person name="Yamamoto K."/>
            <person name="Antonio B.A."/>
            <person name="Baba T."/>
            <person name="Sakata K."/>
            <person name="Nagamura Y."/>
            <person name="Aoki H."/>
            <person name="Arikawa K."/>
            <person name="Arita K."/>
            <person name="Bito T."/>
            <person name="Chiden Y."/>
            <person name="Fujitsuka N."/>
            <person name="Fukunaka R."/>
            <person name="Hamada M."/>
            <person name="Harada C."/>
            <person name="Hayashi A."/>
            <person name="Hijishita S."/>
            <person name="Honda M."/>
            <person name="Hosokawa S."/>
            <person name="Ichikawa Y."/>
            <person name="Idonuma A."/>
            <person name="Iijima M."/>
            <person name="Ikeda M."/>
            <person name="Ikeno M."/>
            <person name="Ito K."/>
            <person name="Ito S."/>
            <person name="Ito T."/>
            <person name="Ito Y."/>
            <person name="Ito Y."/>
            <person name="Iwabuchi A."/>
            <person name="Kamiya K."/>
            <person name="Karasawa W."/>
            <person name="Kurita K."/>
            <person name="Katagiri S."/>
            <person name="Kikuta A."/>
            <person name="Kobayashi H."/>
            <person name="Kobayashi N."/>
            <person name="Machita K."/>
            <person name="Maehara T."/>
            <person name="Masukawa M."/>
            <person name="Mizubayashi T."/>
            <person name="Mukai Y."/>
            <person name="Nagasaki H."/>
            <person name="Nagata Y."/>
            <person name="Naito S."/>
            <person name="Nakashima M."/>
            <person name="Nakama Y."/>
            <person name="Nakamichi Y."/>
            <person name="Nakamura M."/>
            <person name="Meguro A."/>
            <person name="Negishi M."/>
            <person name="Ohta I."/>
            <person name="Ohta T."/>
            <person name="Okamoto M."/>
            <person name="Ono N."/>
            <person name="Saji S."/>
            <person name="Sakaguchi M."/>
            <person name="Sakai K."/>
            <person name="Shibata M."/>
            <person name="Shimokawa T."/>
            <person name="Song J."/>
            <person name="Takazaki Y."/>
            <person name="Terasawa K."/>
            <person name="Tsugane M."/>
            <person name="Tsuji K."/>
            <person name="Ueda S."/>
            <person name="Waki K."/>
            <person name="Yamagata H."/>
            <person name="Yamamoto M."/>
            <person name="Yamamoto S."/>
            <person name="Yamane H."/>
            <person name="Yoshiki S."/>
            <person name="Yoshihara R."/>
            <person name="Yukawa K."/>
            <person name="Zhong H."/>
            <person name="Yano M."/>
            <person name="Yuan Q."/>
            <person name="Ouyang S."/>
            <person name="Liu J."/>
            <person name="Jones K.M."/>
            <person name="Gansberger K."/>
            <person name="Moffat K."/>
            <person name="Hill J."/>
            <person name="Bera J."/>
            <person name="Fadrosh D."/>
            <person name="Jin S."/>
            <person name="Johri S."/>
            <person name="Kim M."/>
            <person name="Overton L."/>
            <person name="Reardon M."/>
            <person name="Tsitrin T."/>
            <person name="Vuong H."/>
            <person name="Weaver B."/>
            <person name="Ciecko A."/>
            <person name="Tallon L."/>
            <person name="Jackson J."/>
            <person name="Pai G."/>
            <person name="Aken S.V."/>
            <person name="Utterback T."/>
            <person name="Reidmuller S."/>
            <person name="Feldblyum T."/>
            <person name="Hsiao J."/>
            <person name="Zismann V."/>
            <person name="Iobst S."/>
            <person name="de Vazeille A.R."/>
            <person name="Buell C.R."/>
            <person name="Ying K."/>
            <person name="Li Y."/>
            <person name="Lu T."/>
            <person name="Huang Y."/>
            <person name="Zhao Q."/>
            <person name="Feng Q."/>
            <person name="Zhang L."/>
            <person name="Zhu J."/>
            <person name="Weng Q."/>
            <person name="Mu J."/>
            <person name="Lu Y."/>
            <person name="Fan D."/>
            <person name="Liu Y."/>
            <person name="Guan J."/>
            <person name="Zhang Y."/>
            <person name="Yu S."/>
            <person name="Liu X."/>
            <person name="Zhang Y."/>
            <person name="Hong G."/>
            <person name="Han B."/>
            <person name="Choisne N."/>
            <person name="Demange N."/>
            <person name="Orjeda G."/>
            <person name="Samain S."/>
            <person name="Cattolico L."/>
            <person name="Pelletier E."/>
            <person name="Couloux A."/>
            <person name="Segurens B."/>
            <person name="Wincker P."/>
            <person name="D'Hont A."/>
            <person name="Scarpelli C."/>
            <person name="Weissenbach J."/>
            <person name="Salanoubat M."/>
            <person name="Quetier F."/>
            <person name="Yu Y."/>
            <person name="Kim H.R."/>
            <person name="Rambo T."/>
            <person name="Currie J."/>
            <person name="Collura K."/>
            <person name="Luo M."/>
            <person name="Yang T."/>
            <person name="Ammiraju J.S.S."/>
            <person name="Engler F."/>
            <person name="Soderlund C."/>
            <person name="Wing R.A."/>
            <person name="Palmer L.E."/>
            <person name="de la Bastide M."/>
            <person name="Spiegel L."/>
            <person name="Nascimento L."/>
            <person name="Zutavern T."/>
            <person name="O'Shaughnessy A."/>
            <person name="Dike S."/>
            <person name="Dedhia N."/>
            <person name="Preston R."/>
            <person name="Balija V."/>
            <person name="McCombie W.R."/>
            <person name="Chow T."/>
            <person name="Chen H."/>
            <person name="Chung M."/>
            <person name="Chen C."/>
            <person name="Shaw J."/>
            <person name="Wu H."/>
            <person name="Hsiao K."/>
            <person name="Chao Y."/>
            <person name="Chu M."/>
            <person name="Cheng C."/>
            <person name="Hour A."/>
            <person name="Lee P."/>
            <person name="Lin S."/>
            <person name="Lin Y."/>
            <person name="Liou J."/>
            <person name="Liu S."/>
            <person name="Hsing Y."/>
            <person name="Raghuvanshi S."/>
            <person name="Mohanty A."/>
            <person name="Bharti A.K."/>
            <person name="Gaur A."/>
            <person name="Gupta V."/>
            <person name="Kumar D."/>
            <person name="Ravi V."/>
            <person name="Vij S."/>
            <person name="Kapur A."/>
            <person name="Khurana P."/>
            <person name="Khurana P."/>
            <person name="Khurana J.P."/>
            <person name="Tyagi A.K."/>
            <person name="Gaikwad K."/>
            <person name="Singh A."/>
            <person name="Dalal V."/>
            <person name="Srivastava S."/>
            <person name="Dixit A."/>
            <person name="Pal A.K."/>
            <person name="Ghazi I.A."/>
            <person name="Yadav M."/>
            <person name="Pandit A."/>
            <person name="Bhargava A."/>
            <person name="Sureshbabu K."/>
            <person name="Batra K."/>
            <person name="Sharma T.R."/>
            <person name="Mohapatra T."/>
            <person name="Singh N.K."/>
            <person name="Messing J."/>
            <person name="Nelson A.B."/>
            <person name="Fuks G."/>
            <person name="Kavchok S."/>
            <person name="Keizer G."/>
            <person name="Linton E."/>
            <person name="Llaca V."/>
            <person name="Song R."/>
            <person name="Tanyolac B."/>
            <person name="Young S."/>
            <person name="Ho-Il K."/>
            <person name="Hahn J.H."/>
            <person name="Sangsakoo G."/>
            <person name="Vanavichit A."/>
            <person name="de Mattos Luiz.A.T."/>
            <person name="Zimmer P.D."/>
            <person name="Malone G."/>
            <person name="Dellagostin O."/>
            <person name="de Oliveira A.C."/>
            <person name="Bevan M."/>
            <person name="Bancroft I."/>
            <person name="Minx P."/>
            <person name="Cordum H."/>
            <person name="Wilson R."/>
            <person name="Cheng Z."/>
            <person name="Jin W."/>
            <person name="Jiang J."/>
            <person name="Leong S.A."/>
            <person name="Iwama H."/>
            <person name="Gojobori T."/>
            <person name="Itoh T."/>
            <person name="Niimura Y."/>
            <person name="Fujii Y."/>
            <person name="Habara T."/>
            <person name="Sakai H."/>
            <person name="Sato Y."/>
            <person name="Wilson G."/>
            <person name="Kumar K."/>
            <person name="McCouch S."/>
            <person name="Juretic N."/>
            <person name="Hoen D."/>
            <person name="Wright S."/>
            <person name="Bruskiewich R."/>
            <person name="Bureau T."/>
            <person name="Miyao A."/>
            <person name="Hirochika H."/>
            <person name="Nishikawa T."/>
            <person name="Kadowaki K."/>
            <person name="Sugiura M."/>
            <person name="Burr B."/>
            <person name="Sasaki T."/>
        </authorList>
    </citation>
    <scope>NUCLEOTIDE SEQUENCE [LARGE SCALE GENOMIC DNA]</scope>
    <source>
        <strain evidence="3">cv. Nipponbare</strain>
    </source>
</reference>
<name>Q6ZFS3_ORYSJ</name>
<evidence type="ECO:0000313" key="2">
    <source>
        <dbReference type="EMBL" id="BAD09252.1"/>
    </source>
</evidence>
<evidence type="ECO:0000313" key="3">
    <source>
        <dbReference type="Proteomes" id="UP000000763"/>
    </source>
</evidence>
<reference evidence="3" key="2">
    <citation type="journal article" date="2008" name="Nucleic Acids Res.">
        <title>The rice annotation project database (RAP-DB): 2008 update.</title>
        <authorList>
            <consortium name="The rice annotation project (RAP)"/>
        </authorList>
    </citation>
    <scope>GENOME REANNOTATION</scope>
    <source>
        <strain evidence="3">cv. Nipponbare</strain>
    </source>
</reference>
<organism evidence="2 3">
    <name type="scientific">Oryza sativa subsp. japonica</name>
    <name type="common">Rice</name>
    <dbReference type="NCBI Taxonomy" id="39947"/>
    <lineage>
        <taxon>Eukaryota</taxon>
        <taxon>Viridiplantae</taxon>
        <taxon>Streptophyta</taxon>
        <taxon>Embryophyta</taxon>
        <taxon>Tracheophyta</taxon>
        <taxon>Spermatophyta</taxon>
        <taxon>Magnoliopsida</taxon>
        <taxon>Liliopsida</taxon>
        <taxon>Poales</taxon>
        <taxon>Poaceae</taxon>
        <taxon>BOP clade</taxon>
        <taxon>Oryzoideae</taxon>
        <taxon>Oryzeae</taxon>
        <taxon>Oryzinae</taxon>
        <taxon>Oryza</taxon>
        <taxon>Oryza sativa</taxon>
    </lineage>
</organism>
<feature type="compositionally biased region" description="Basic residues" evidence="1">
    <location>
        <begin position="33"/>
        <end position="47"/>
    </location>
</feature>
<dbReference type="Proteomes" id="UP000000763">
    <property type="component" value="Chromosome 8"/>
</dbReference>
<feature type="region of interest" description="Disordered" evidence="1">
    <location>
        <begin position="150"/>
        <end position="187"/>
    </location>
</feature>
<accession>Q6ZFS3</accession>
<feature type="region of interest" description="Disordered" evidence="1">
    <location>
        <begin position="81"/>
        <end position="100"/>
    </location>
</feature>
<feature type="region of interest" description="Disordered" evidence="1">
    <location>
        <begin position="27"/>
        <end position="75"/>
    </location>
</feature>
<sequence length="187" mass="19982">MTTPPRRETAPTGVVIVELAKGTTRLSLVSSYHPHKHPHIDGHRKHSPQPEQGLAKEGGNQKEGEHSAGNEEDTAVDVKPHSCFMPTQANVPPTPHPHIASKRLVASEQPHWNLPRRRSAAIELIGAHPSHATPPHATAPLAGCPGQIKRGGDGFGHERSDPSRVEQAGFDVRAPQPSIVAATTTPP</sequence>
<proteinExistence type="predicted"/>
<dbReference type="EMBL" id="AP004166">
    <property type="protein sequence ID" value="BAD09252.1"/>
    <property type="molecule type" value="Genomic_DNA"/>
</dbReference>